<protein>
    <submittedName>
        <fullName evidence="2">Uncharacterized protein</fullName>
    </submittedName>
</protein>
<gene>
    <name evidence="2" type="ORF">BOLC3T17822H</name>
</gene>
<feature type="transmembrane region" description="Helical" evidence="1">
    <location>
        <begin position="143"/>
        <end position="164"/>
    </location>
</feature>
<feature type="transmembrane region" description="Helical" evidence="1">
    <location>
        <begin position="12"/>
        <end position="33"/>
    </location>
</feature>
<reference evidence="2" key="1">
    <citation type="submission" date="2018-11" db="EMBL/GenBank/DDBJ databases">
        <authorList>
            <consortium name="Genoscope - CEA"/>
            <person name="William W."/>
        </authorList>
    </citation>
    <scope>NUCLEOTIDE SEQUENCE</scope>
</reference>
<keyword evidence="1" id="KW-1133">Transmembrane helix</keyword>
<dbReference type="AlphaFoldDB" id="A0A3P6B9H6"/>
<sequence>MHPINRSAWDTILTSSFFTITFEYIIGVCERLLTMASKALLLLSLIVVILIASEVAARDLADSSAENKNNEKPISNPSENFGVLQDECFGFEKEREKKECKLTSMEGIQEEGTEDTQVGDMAETAVVDTVVGADTEDVEEDTVAMVVATEATTVAALGAVLMLVRLFKLSRRVLIQLTRKSCILDSSCCNGCEV</sequence>
<dbReference type="EMBL" id="LR031872">
    <property type="protein sequence ID" value="VDC94480.1"/>
    <property type="molecule type" value="Genomic_DNA"/>
</dbReference>
<name>A0A3P6B9H6_BRAOL</name>
<evidence type="ECO:0000256" key="1">
    <source>
        <dbReference type="SAM" id="Phobius"/>
    </source>
</evidence>
<keyword evidence="1" id="KW-0472">Membrane</keyword>
<feature type="transmembrane region" description="Helical" evidence="1">
    <location>
        <begin position="40"/>
        <end position="57"/>
    </location>
</feature>
<proteinExistence type="predicted"/>
<accession>A0A3P6B9H6</accession>
<keyword evidence="1" id="KW-0812">Transmembrane</keyword>
<evidence type="ECO:0000313" key="2">
    <source>
        <dbReference type="EMBL" id="VDC94480.1"/>
    </source>
</evidence>
<organism evidence="2">
    <name type="scientific">Brassica oleracea</name>
    <name type="common">Wild cabbage</name>
    <dbReference type="NCBI Taxonomy" id="3712"/>
    <lineage>
        <taxon>Eukaryota</taxon>
        <taxon>Viridiplantae</taxon>
        <taxon>Streptophyta</taxon>
        <taxon>Embryophyta</taxon>
        <taxon>Tracheophyta</taxon>
        <taxon>Spermatophyta</taxon>
        <taxon>Magnoliopsida</taxon>
        <taxon>eudicotyledons</taxon>
        <taxon>Gunneridae</taxon>
        <taxon>Pentapetalae</taxon>
        <taxon>rosids</taxon>
        <taxon>malvids</taxon>
        <taxon>Brassicales</taxon>
        <taxon>Brassicaceae</taxon>
        <taxon>Brassiceae</taxon>
        <taxon>Brassica</taxon>
    </lineage>
</organism>